<name>A0A2I6SBV8_9VIRU</name>
<accession>A0A2I6SBV8</accession>
<organism evidence="1">
    <name type="scientific">White spot syndrome virus</name>
    <dbReference type="NCBI Taxonomy" id="342409"/>
    <lineage>
        <taxon>Viruses</taxon>
        <taxon>Viruses incertae sedis</taxon>
        <taxon>Naldaviricetes</taxon>
        <taxon>Nimaviridae</taxon>
        <taxon>Whispovirus</taxon>
    </lineage>
</organism>
<evidence type="ECO:0000313" key="1">
    <source>
        <dbReference type="EMBL" id="AUO15035.1"/>
    </source>
</evidence>
<reference evidence="1" key="2">
    <citation type="journal article" date="2018" name="Genome Announc.">
        <title>First Report of a Complete Genome Sequence of White spot syndrome virus from India.</title>
        <authorList>
            <person name="Vinaya Kumar K."/>
            <person name="Shekhar M.S."/>
            <person name="Otta S.K."/>
            <person name="Karthic K."/>
            <person name="Ashok Kumar J."/>
            <person name="Gopikrishna G."/>
            <person name="Vijayan K.K."/>
        </authorList>
    </citation>
    <scope>NUCLEOTIDE SEQUENCE</scope>
    <source>
        <strain evidence="1">IN_AP4RU</strain>
    </source>
</reference>
<dbReference type="EMBL" id="MG702567">
    <property type="protein sequence ID" value="AUO15035.1"/>
    <property type="molecule type" value="Genomic_DNA"/>
</dbReference>
<dbReference type="Proteomes" id="UP000267352">
    <property type="component" value="Segment"/>
</dbReference>
<sequence>MNKIVEEKALVNDKNFKFSPYTESYMNVFQMRLLRNVII</sequence>
<reference evidence="1" key="1">
    <citation type="submission" date="2017-12" db="EMBL/GenBank/DDBJ databases">
        <authorList>
            <person name="Katneni V.K."/>
            <person name="Shekhar M.S."/>
            <person name="Otta S.K."/>
            <person name="Karthic K."/>
            <person name="Jangam A.K."/>
            <person name="Gopikrishna G."/>
            <person name="Vijayan K.K."/>
        </authorList>
    </citation>
    <scope>NUCLEOTIDE SEQUENCE [LARGE SCALE GENOMIC DNA]</scope>
    <source>
        <strain evidence="1">IN_AP4RU</strain>
    </source>
</reference>
<protein>
    <submittedName>
        <fullName evidence="1">WSSV207</fullName>
    </submittedName>
</protein>
<proteinExistence type="predicted"/>